<keyword evidence="3" id="KW-1185">Reference proteome</keyword>
<dbReference type="EMBL" id="BPLR01018479">
    <property type="protein sequence ID" value="GIY99961.1"/>
    <property type="molecule type" value="Genomic_DNA"/>
</dbReference>
<evidence type="ECO:0000256" key="1">
    <source>
        <dbReference type="SAM" id="MobiDB-lite"/>
    </source>
</evidence>
<name>A0AAV4Y162_CAEEX</name>
<accession>A0AAV4Y162</accession>
<dbReference type="Proteomes" id="UP001054945">
    <property type="component" value="Unassembled WGS sequence"/>
</dbReference>
<feature type="region of interest" description="Disordered" evidence="1">
    <location>
        <begin position="1"/>
        <end position="34"/>
    </location>
</feature>
<sequence>MPKSQLLGDFRTSAENGRESPGSDAPEADSRHAWKKRALPNCARLKKRRVTHSAVQLGRTVQFGDKFSSPQCHLINFVFVCLLVLKWQLGHYSEKDSERSQRK</sequence>
<comment type="caution">
    <text evidence="2">The sequence shown here is derived from an EMBL/GenBank/DDBJ whole genome shotgun (WGS) entry which is preliminary data.</text>
</comment>
<gene>
    <name evidence="2" type="ORF">CEXT_432001</name>
</gene>
<protein>
    <submittedName>
        <fullName evidence="2">Uncharacterized protein</fullName>
    </submittedName>
</protein>
<reference evidence="2 3" key="1">
    <citation type="submission" date="2021-06" db="EMBL/GenBank/DDBJ databases">
        <title>Caerostris extrusa draft genome.</title>
        <authorList>
            <person name="Kono N."/>
            <person name="Arakawa K."/>
        </authorList>
    </citation>
    <scope>NUCLEOTIDE SEQUENCE [LARGE SCALE GENOMIC DNA]</scope>
</reference>
<dbReference type="AlphaFoldDB" id="A0AAV4Y162"/>
<evidence type="ECO:0000313" key="2">
    <source>
        <dbReference type="EMBL" id="GIY99961.1"/>
    </source>
</evidence>
<organism evidence="2 3">
    <name type="scientific">Caerostris extrusa</name>
    <name type="common">Bark spider</name>
    <name type="synonym">Caerostris bankana</name>
    <dbReference type="NCBI Taxonomy" id="172846"/>
    <lineage>
        <taxon>Eukaryota</taxon>
        <taxon>Metazoa</taxon>
        <taxon>Ecdysozoa</taxon>
        <taxon>Arthropoda</taxon>
        <taxon>Chelicerata</taxon>
        <taxon>Arachnida</taxon>
        <taxon>Araneae</taxon>
        <taxon>Araneomorphae</taxon>
        <taxon>Entelegynae</taxon>
        <taxon>Araneoidea</taxon>
        <taxon>Araneidae</taxon>
        <taxon>Caerostris</taxon>
    </lineage>
</organism>
<proteinExistence type="predicted"/>
<evidence type="ECO:0000313" key="3">
    <source>
        <dbReference type="Proteomes" id="UP001054945"/>
    </source>
</evidence>